<accession>A0AA86NEX5</accession>
<feature type="transmembrane region" description="Helical" evidence="1">
    <location>
        <begin position="27"/>
        <end position="51"/>
    </location>
</feature>
<keyword evidence="1" id="KW-1133">Transmembrane helix</keyword>
<dbReference type="Proteomes" id="UP001642409">
    <property type="component" value="Unassembled WGS sequence"/>
</dbReference>
<proteinExistence type="predicted"/>
<keyword evidence="1" id="KW-0812">Transmembrane</keyword>
<dbReference type="AlphaFoldDB" id="A0AA86NEX5"/>
<evidence type="ECO:0000313" key="2">
    <source>
        <dbReference type="EMBL" id="CAI9918290.1"/>
    </source>
</evidence>
<evidence type="ECO:0000313" key="3">
    <source>
        <dbReference type="EMBL" id="CAL6041249.1"/>
    </source>
</evidence>
<evidence type="ECO:0000256" key="1">
    <source>
        <dbReference type="SAM" id="Phobius"/>
    </source>
</evidence>
<keyword evidence="4" id="KW-1185">Reference proteome</keyword>
<feature type="transmembrane region" description="Helical" evidence="1">
    <location>
        <begin position="71"/>
        <end position="88"/>
    </location>
</feature>
<protein>
    <submittedName>
        <fullName evidence="3">Hypothetical_protein</fullName>
    </submittedName>
</protein>
<comment type="caution">
    <text evidence="2">The sequence shown here is derived from an EMBL/GenBank/DDBJ whole genome shotgun (WGS) entry which is preliminary data.</text>
</comment>
<name>A0AA86NEX5_9EUKA</name>
<gene>
    <name evidence="3" type="ORF">HINF_LOCUS38902</name>
    <name evidence="2" type="ORF">HINF_LOCUS5935</name>
</gene>
<evidence type="ECO:0000313" key="4">
    <source>
        <dbReference type="Proteomes" id="UP001642409"/>
    </source>
</evidence>
<reference evidence="2" key="1">
    <citation type="submission" date="2023-06" db="EMBL/GenBank/DDBJ databases">
        <authorList>
            <person name="Kurt Z."/>
        </authorList>
    </citation>
    <scope>NUCLEOTIDE SEQUENCE</scope>
</reference>
<keyword evidence="1" id="KW-0472">Membrane</keyword>
<reference evidence="3 4" key="2">
    <citation type="submission" date="2024-07" db="EMBL/GenBank/DDBJ databases">
        <authorList>
            <person name="Akdeniz Z."/>
        </authorList>
    </citation>
    <scope>NUCLEOTIDE SEQUENCE [LARGE SCALE GENOMIC DNA]</scope>
</reference>
<dbReference type="EMBL" id="CAXDID020000149">
    <property type="protein sequence ID" value="CAL6041249.1"/>
    <property type="molecule type" value="Genomic_DNA"/>
</dbReference>
<sequence>MATAVVCFQSFVTYTSCQCMQYIEMQLSFTVIWINLFKLLVYQITCFILCLKRSFLIILCVHQLFNLKQKLLRLKWINYYVTVIFLIFEQQLNIHHTMLQLQGALRYNQIKYVKTSINVTNQVVYPSYLDFCLLLRHEIQQNADVFLTLQALQRKSSNVSLDCAGIGDLICLLMAYPSIIISHYDIVSITVKNLLFDYDYVAPVVYENLAPIFPQSIEQASNYLKILMGLARSSLNVSAHLFQVWKFLDQQQLIKNTGNESLQLTRKHIIKQLRSKVIEIISELQFNCDCSKLLLSKKCSSKFAENAFIQMRRFDPDFFRYFLTTTNTFVSENQLKILKQVLIDCVENNTQFFFGAEVMEIKIVKRTPFINKTILVWIQWLLVQMGATLNEEQIRGLNETKEEMKELMLEEYVQMIEDITQ</sequence>
<dbReference type="EMBL" id="CATOUU010000154">
    <property type="protein sequence ID" value="CAI9918290.1"/>
    <property type="molecule type" value="Genomic_DNA"/>
</dbReference>
<organism evidence="2">
    <name type="scientific">Hexamita inflata</name>
    <dbReference type="NCBI Taxonomy" id="28002"/>
    <lineage>
        <taxon>Eukaryota</taxon>
        <taxon>Metamonada</taxon>
        <taxon>Diplomonadida</taxon>
        <taxon>Hexamitidae</taxon>
        <taxon>Hexamitinae</taxon>
        <taxon>Hexamita</taxon>
    </lineage>
</organism>